<dbReference type="OMA" id="DCVLAKK"/>
<dbReference type="EMBL" id="KQ258551">
    <property type="protein sequence ID" value="KOM29881.1"/>
    <property type="molecule type" value="Genomic_DNA"/>
</dbReference>
<dbReference type="Gramene" id="KOM29881">
    <property type="protein sequence ID" value="KOM29881"/>
    <property type="gene ID" value="LR48_Vigan818s007900"/>
</dbReference>
<proteinExistence type="predicted"/>
<evidence type="ECO:0008006" key="3">
    <source>
        <dbReference type="Google" id="ProtNLM"/>
    </source>
</evidence>
<evidence type="ECO:0000313" key="1">
    <source>
        <dbReference type="EMBL" id="KOM29881.1"/>
    </source>
</evidence>
<dbReference type="PROSITE" id="PS51808">
    <property type="entry name" value="CHCH"/>
    <property type="match status" value="1"/>
</dbReference>
<reference evidence="2" key="1">
    <citation type="journal article" date="2015" name="Proc. Natl. Acad. Sci. U.S.A.">
        <title>Genome sequencing of adzuki bean (Vigna angularis) provides insight into high starch and low fat accumulation and domestication.</title>
        <authorList>
            <person name="Yang K."/>
            <person name="Tian Z."/>
            <person name="Chen C."/>
            <person name="Luo L."/>
            <person name="Zhao B."/>
            <person name="Wang Z."/>
            <person name="Yu L."/>
            <person name="Li Y."/>
            <person name="Sun Y."/>
            <person name="Li W."/>
            <person name="Chen Y."/>
            <person name="Li Y."/>
            <person name="Zhang Y."/>
            <person name="Ai D."/>
            <person name="Zhao J."/>
            <person name="Shang C."/>
            <person name="Ma Y."/>
            <person name="Wu B."/>
            <person name="Wang M."/>
            <person name="Gao L."/>
            <person name="Sun D."/>
            <person name="Zhang P."/>
            <person name="Guo F."/>
            <person name="Wang W."/>
            <person name="Li Y."/>
            <person name="Wang J."/>
            <person name="Varshney R.K."/>
            <person name="Wang J."/>
            <person name="Ling H.Q."/>
            <person name="Wan P."/>
        </authorList>
    </citation>
    <scope>NUCLEOTIDE SEQUENCE</scope>
    <source>
        <strain evidence="2">cv. Jingnong 6</strain>
    </source>
</reference>
<dbReference type="PANTHER" id="PTHR37750">
    <property type="entry name" value="COX19-LIKE CHCH FAMILY PROTEIN"/>
    <property type="match status" value="1"/>
</dbReference>
<dbReference type="PANTHER" id="PTHR37750:SF1">
    <property type="entry name" value="COX19-LIKE CHCH FAMILY PROTEIN"/>
    <property type="match status" value="1"/>
</dbReference>
<dbReference type="Gene3D" id="1.10.287.1130">
    <property type="entry name" value="CytochromE C oxidase copper chaperone"/>
    <property type="match status" value="1"/>
</dbReference>
<gene>
    <name evidence="1" type="ORF">LR48_Vigan818s007900</name>
</gene>
<name>A0A0L9THB8_PHAAN</name>
<organism evidence="1 2">
    <name type="scientific">Phaseolus angularis</name>
    <name type="common">Azuki bean</name>
    <name type="synonym">Vigna angularis</name>
    <dbReference type="NCBI Taxonomy" id="3914"/>
    <lineage>
        <taxon>Eukaryota</taxon>
        <taxon>Viridiplantae</taxon>
        <taxon>Streptophyta</taxon>
        <taxon>Embryophyta</taxon>
        <taxon>Tracheophyta</taxon>
        <taxon>Spermatophyta</taxon>
        <taxon>Magnoliopsida</taxon>
        <taxon>eudicotyledons</taxon>
        <taxon>Gunneridae</taxon>
        <taxon>Pentapetalae</taxon>
        <taxon>rosids</taxon>
        <taxon>fabids</taxon>
        <taxon>Fabales</taxon>
        <taxon>Fabaceae</taxon>
        <taxon>Papilionoideae</taxon>
        <taxon>50 kb inversion clade</taxon>
        <taxon>NPAAA clade</taxon>
        <taxon>indigoferoid/millettioid clade</taxon>
        <taxon>Phaseoleae</taxon>
        <taxon>Vigna</taxon>
    </lineage>
</organism>
<sequence length="67" mass="7352">MQESGAKAVCAEEALSLLNCVTQSPYDENKCLLLLHSLRDCVLAKKVKNFSLAGQEKQKTEPSSQKV</sequence>
<dbReference type="SUPFAM" id="SSF47072">
    <property type="entry name" value="Cysteine alpha-hairpin motif"/>
    <property type="match status" value="1"/>
</dbReference>
<accession>A0A0L9THB8</accession>
<dbReference type="Proteomes" id="UP000053144">
    <property type="component" value="Unassembled WGS sequence"/>
</dbReference>
<dbReference type="InterPro" id="IPR009069">
    <property type="entry name" value="Cys_alpha_HP_mot_SF"/>
</dbReference>
<protein>
    <recommendedName>
        <fullName evidence="3">CHCH domain-containing protein</fullName>
    </recommendedName>
</protein>
<evidence type="ECO:0000313" key="2">
    <source>
        <dbReference type="Proteomes" id="UP000053144"/>
    </source>
</evidence>
<dbReference type="AlphaFoldDB" id="A0A0L9THB8"/>